<dbReference type="RefSeq" id="WP_119839657.1">
    <property type="nucleotide sequence ID" value="NZ_CP060436.1"/>
</dbReference>
<evidence type="ECO:0000313" key="1">
    <source>
        <dbReference type="EMBL" id="QPM89278.1"/>
    </source>
</evidence>
<reference evidence="1 2" key="1">
    <citation type="submission" date="2020-08" db="EMBL/GenBank/DDBJ databases">
        <title>Genome sequence of Rhodobacteraceae bacterium Lw-13e.</title>
        <authorList>
            <person name="Poehlein A."/>
            <person name="Wolter L."/>
            <person name="Daniel R."/>
            <person name="Brinkhoff T."/>
        </authorList>
    </citation>
    <scope>NUCLEOTIDE SEQUENCE [LARGE SCALE GENOMIC DNA]</scope>
    <source>
        <strain evidence="1 2">Lw-13e</strain>
    </source>
</reference>
<dbReference type="KEGG" id="palw:PSAL_004930"/>
<dbReference type="EMBL" id="CP060436">
    <property type="protein sequence ID" value="QPM89278.1"/>
    <property type="molecule type" value="Genomic_DNA"/>
</dbReference>
<proteinExistence type="predicted"/>
<dbReference type="OrthoDB" id="7658992at2"/>
<dbReference type="InterPro" id="IPR020349">
    <property type="entry name" value="Uncharacterised_14.7kDa"/>
</dbReference>
<protein>
    <recommendedName>
        <fullName evidence="3">DUF5333 domain-containing protein</fullName>
    </recommendedName>
</protein>
<sequence>MTDHPQVGKTTPFATRLSRGLLVLATGVLMTSAAAAQARQPLREVEAIDQNMLWVAIASEIGEKCDRIAPRMAKGYLFLYQLRDQALDMGYTRDEIEAYVTSDAEKARIRKLGEAYAESQGLNPDVTADLCKLGEIEMARSSQIGVLLKEK</sequence>
<dbReference type="Proteomes" id="UP000283786">
    <property type="component" value="Chromosome"/>
</dbReference>
<organism evidence="1 2">
    <name type="scientific">Pseudooceanicola algae</name>
    <dbReference type="NCBI Taxonomy" id="1537215"/>
    <lineage>
        <taxon>Bacteria</taxon>
        <taxon>Pseudomonadati</taxon>
        <taxon>Pseudomonadota</taxon>
        <taxon>Alphaproteobacteria</taxon>
        <taxon>Rhodobacterales</taxon>
        <taxon>Paracoccaceae</taxon>
        <taxon>Pseudooceanicola</taxon>
    </lineage>
</organism>
<evidence type="ECO:0008006" key="3">
    <source>
        <dbReference type="Google" id="ProtNLM"/>
    </source>
</evidence>
<name>A0A418SFE7_9RHOB</name>
<dbReference type="Pfam" id="PF17267">
    <property type="entry name" value="DUF5333"/>
    <property type="match status" value="1"/>
</dbReference>
<accession>A0A418SFE7</accession>
<keyword evidence="2" id="KW-1185">Reference proteome</keyword>
<dbReference type="AlphaFoldDB" id="A0A418SFE7"/>
<evidence type="ECO:0000313" key="2">
    <source>
        <dbReference type="Proteomes" id="UP000283786"/>
    </source>
</evidence>
<gene>
    <name evidence="1" type="ORF">PSAL_004930</name>
</gene>